<gene>
    <name evidence="4" type="ORF">D7W81_03415</name>
</gene>
<organism evidence="4 5">
    <name type="scientific">Corallococcus aberystwythensis</name>
    <dbReference type="NCBI Taxonomy" id="2316722"/>
    <lineage>
        <taxon>Bacteria</taxon>
        <taxon>Pseudomonadati</taxon>
        <taxon>Myxococcota</taxon>
        <taxon>Myxococcia</taxon>
        <taxon>Myxococcales</taxon>
        <taxon>Cystobacterineae</taxon>
        <taxon>Myxococcaceae</taxon>
        <taxon>Corallococcus</taxon>
    </lineage>
</organism>
<keyword evidence="5" id="KW-1185">Reference proteome</keyword>
<protein>
    <recommendedName>
        <fullName evidence="2">histidine kinase</fullName>
        <ecNumber evidence="2">2.7.13.3</ecNumber>
    </recommendedName>
</protein>
<dbReference type="AlphaFoldDB" id="A0A3A8QY66"/>
<comment type="caution">
    <text evidence="4">The sequence shown here is derived from an EMBL/GenBank/DDBJ whole genome shotgun (WGS) entry which is preliminary data.</text>
</comment>
<dbReference type="Pfam" id="PF00512">
    <property type="entry name" value="HisKA"/>
    <property type="match status" value="1"/>
</dbReference>
<name>A0A3A8QY66_9BACT</name>
<keyword evidence="4" id="KW-0418">Kinase</keyword>
<evidence type="ECO:0000259" key="3">
    <source>
        <dbReference type="Pfam" id="PF00512"/>
    </source>
</evidence>
<dbReference type="GO" id="GO:0000155">
    <property type="term" value="F:phosphorelay sensor kinase activity"/>
    <property type="evidence" value="ECO:0007669"/>
    <property type="project" value="InterPro"/>
</dbReference>
<proteinExistence type="predicted"/>
<evidence type="ECO:0000313" key="5">
    <source>
        <dbReference type="Proteomes" id="UP000267003"/>
    </source>
</evidence>
<dbReference type="CDD" id="cd00082">
    <property type="entry name" value="HisKA"/>
    <property type="match status" value="1"/>
</dbReference>
<evidence type="ECO:0000256" key="2">
    <source>
        <dbReference type="ARBA" id="ARBA00012438"/>
    </source>
</evidence>
<reference evidence="5" key="1">
    <citation type="submission" date="2018-09" db="EMBL/GenBank/DDBJ databases">
        <authorList>
            <person name="Livingstone P.G."/>
            <person name="Whitworth D.E."/>
        </authorList>
    </citation>
    <scope>NUCLEOTIDE SEQUENCE [LARGE SCALE GENOMIC DNA]</scope>
    <source>
        <strain evidence="5">AB050A</strain>
    </source>
</reference>
<dbReference type="InterPro" id="IPR003661">
    <property type="entry name" value="HisK_dim/P_dom"/>
</dbReference>
<dbReference type="EC" id="2.7.13.3" evidence="2"/>
<dbReference type="Gene3D" id="1.10.287.130">
    <property type="match status" value="1"/>
</dbReference>
<dbReference type="EMBL" id="RAWK01000013">
    <property type="protein sequence ID" value="RKH73613.1"/>
    <property type="molecule type" value="Genomic_DNA"/>
</dbReference>
<accession>A0A3A8QY66</accession>
<evidence type="ECO:0000313" key="4">
    <source>
        <dbReference type="EMBL" id="RKH73613.1"/>
    </source>
</evidence>
<comment type="catalytic activity">
    <reaction evidence="1">
        <text>ATP + protein L-histidine = ADP + protein N-phospho-L-histidine.</text>
        <dbReference type="EC" id="2.7.13.3"/>
    </reaction>
</comment>
<feature type="domain" description="Signal transduction histidine kinase dimerisation/phosphoacceptor" evidence="3">
    <location>
        <begin position="184"/>
        <end position="234"/>
    </location>
</feature>
<evidence type="ECO:0000256" key="1">
    <source>
        <dbReference type="ARBA" id="ARBA00000085"/>
    </source>
</evidence>
<keyword evidence="4" id="KW-0808">Transferase</keyword>
<dbReference type="SUPFAM" id="SSF47384">
    <property type="entry name" value="Homodimeric domain of signal transducing histidine kinase"/>
    <property type="match status" value="1"/>
</dbReference>
<sequence length="369" mass="39727">MGGKGLLPDVERKCSALEPLRLHEGMTIPWRVRAGAWMGRRIEDDLDARMETTLTAVAEQALRGGTRAGLEALLKASLRLTGATGAALYEGRVCVMKVGNVPARRAANIKDRKSTQRPSVLEVWPAPLTTSQRSVVARFSAFAPALLAAHAREVAQGARQARLLEAKQRLERTVAAQDKRRSRAAHDLRTPLMVIRGYVDMMIKGTGGPLGAQAQRYLERIAKVAADQKDLIDRRLAPSVPGLDDLRPVLEHAFAPVKGRATPTLMLPGERTVPVQGARADWELLARTLAKGTTGAVAVDVHLGPAPEASHWLLRVRACPGAALTARTEAMLRQLAGRLGGTLAVAVEPRLEITLVLPGDDAFPVPSHP</sequence>
<dbReference type="Proteomes" id="UP000267003">
    <property type="component" value="Unassembled WGS sequence"/>
</dbReference>
<dbReference type="InterPro" id="IPR036097">
    <property type="entry name" value="HisK_dim/P_sf"/>
</dbReference>